<evidence type="ECO:0000313" key="9">
    <source>
        <dbReference type="EMBL" id="MDI6450755.1"/>
    </source>
</evidence>
<dbReference type="InterPro" id="IPR045854">
    <property type="entry name" value="NO2/SO3_Rdtase_4Fe4S_sf"/>
</dbReference>
<dbReference type="Proteomes" id="UP001431776">
    <property type="component" value="Unassembled WGS sequence"/>
</dbReference>
<dbReference type="Pfam" id="PF01077">
    <property type="entry name" value="NIR_SIR"/>
    <property type="match status" value="1"/>
</dbReference>
<dbReference type="InterPro" id="IPR006067">
    <property type="entry name" value="NO2/SO3_Rdtase_4Fe4S_dom"/>
</dbReference>
<dbReference type="SUPFAM" id="SSF55124">
    <property type="entry name" value="Nitrite/Sulfite reductase N-terminal domain-like"/>
    <property type="match status" value="1"/>
</dbReference>
<protein>
    <recommendedName>
        <fullName evidence="11">NAD(P)/FAD-dependent oxidoreductase</fullName>
    </recommendedName>
</protein>
<evidence type="ECO:0000259" key="8">
    <source>
        <dbReference type="Pfam" id="PF03460"/>
    </source>
</evidence>
<dbReference type="Gene3D" id="3.30.413.10">
    <property type="entry name" value="Sulfite Reductase Hemoprotein, domain 1"/>
    <property type="match status" value="1"/>
</dbReference>
<dbReference type="RefSeq" id="WP_349246165.1">
    <property type="nucleotide sequence ID" value="NZ_JASCXX010000024.1"/>
</dbReference>
<evidence type="ECO:0000256" key="5">
    <source>
        <dbReference type="ARBA" id="ARBA00023004"/>
    </source>
</evidence>
<evidence type="ECO:0000256" key="3">
    <source>
        <dbReference type="ARBA" id="ARBA00022723"/>
    </source>
</evidence>
<dbReference type="PANTHER" id="PTHR43809">
    <property type="entry name" value="NITRITE REDUCTASE (NADH) LARGE SUBUNIT"/>
    <property type="match status" value="1"/>
</dbReference>
<comment type="caution">
    <text evidence="9">The sequence shown here is derived from an EMBL/GenBank/DDBJ whole genome shotgun (WGS) entry which is preliminary data.</text>
</comment>
<proteinExistence type="predicted"/>
<gene>
    <name evidence="9" type="ORF">QJ522_16975</name>
</gene>
<dbReference type="GO" id="GO:0020037">
    <property type="term" value="F:heme binding"/>
    <property type="evidence" value="ECO:0007669"/>
    <property type="project" value="InterPro"/>
</dbReference>
<keyword evidence="1" id="KW-0004">4Fe-4S</keyword>
<dbReference type="InterPro" id="IPR052034">
    <property type="entry name" value="NasD-like"/>
</dbReference>
<evidence type="ECO:0008006" key="11">
    <source>
        <dbReference type="Google" id="ProtNLM"/>
    </source>
</evidence>
<dbReference type="GO" id="GO:0016491">
    <property type="term" value="F:oxidoreductase activity"/>
    <property type="evidence" value="ECO:0007669"/>
    <property type="project" value="UniProtKB-KW"/>
</dbReference>
<dbReference type="EMBL" id="JASCXX010000024">
    <property type="protein sequence ID" value="MDI6450755.1"/>
    <property type="molecule type" value="Genomic_DNA"/>
</dbReference>
<dbReference type="PROSITE" id="PS00365">
    <property type="entry name" value="NIR_SIR"/>
    <property type="match status" value="1"/>
</dbReference>
<keyword evidence="6" id="KW-0411">Iron-sulfur</keyword>
<sequence>MLNDGDKGAIVQRDRQTYAVAPHIPCGVVQPETLRRLADVAEKYGAQALKITSAARIAIVGVAEKDVDAIWSELGMSPGFAVGLCVRSVKACPGTTFCKRGQQDSLSLGLKLDGKYHGMELPGKFKIGVSGCPHQCAETCIKDIGLVGTPKGWRVLVGGNGGVKPRLAEELARDLTEEQAMGLLDRIIDYYRANAGPHRRLGAMIEKMGGLDEFRKAVLDDSAPAAGT</sequence>
<evidence type="ECO:0000256" key="2">
    <source>
        <dbReference type="ARBA" id="ARBA00022617"/>
    </source>
</evidence>
<dbReference type="PRINTS" id="PR00397">
    <property type="entry name" value="SIROHAEM"/>
</dbReference>
<keyword evidence="4" id="KW-0560">Oxidoreductase</keyword>
<feature type="domain" description="Nitrite/Sulfite reductase ferredoxin-like" evidence="8">
    <location>
        <begin position="11"/>
        <end position="75"/>
    </location>
</feature>
<dbReference type="Gene3D" id="3.90.480.20">
    <property type="match status" value="1"/>
</dbReference>
<dbReference type="AlphaFoldDB" id="A0AAW6U1P0"/>
<evidence type="ECO:0000313" key="10">
    <source>
        <dbReference type="Proteomes" id="UP001431776"/>
    </source>
</evidence>
<name>A0AAW6U1P0_9BACT</name>
<evidence type="ECO:0000256" key="4">
    <source>
        <dbReference type="ARBA" id="ARBA00023002"/>
    </source>
</evidence>
<evidence type="ECO:0000256" key="6">
    <source>
        <dbReference type="ARBA" id="ARBA00023014"/>
    </source>
</evidence>
<dbReference type="InterPro" id="IPR017220">
    <property type="entry name" value="Sulphite_reductase_assimil"/>
</dbReference>
<dbReference type="InterPro" id="IPR036136">
    <property type="entry name" value="Nit/Sulf_reduc_fer-like_dom_sf"/>
</dbReference>
<keyword evidence="10" id="KW-1185">Reference proteome</keyword>
<reference evidence="9" key="1">
    <citation type="submission" date="2023-05" db="EMBL/GenBank/DDBJ databases">
        <title>Anaerotaeda fermentans gen. nov., sp. nov., a novel anaerobic planctomycete of the new family within the order Sedimentisphaerales isolated from Taman Peninsula, Russia.</title>
        <authorList>
            <person name="Khomyakova M.A."/>
            <person name="Merkel A.Y."/>
            <person name="Slobodkin A.I."/>
        </authorList>
    </citation>
    <scope>NUCLEOTIDE SEQUENCE</scope>
    <source>
        <strain evidence="9">M17dextr</strain>
    </source>
</reference>
<feature type="domain" description="Nitrite/sulphite reductase 4Fe-4S" evidence="7">
    <location>
        <begin position="85"/>
        <end position="219"/>
    </location>
</feature>
<keyword evidence="5" id="KW-0408">Iron</keyword>
<dbReference type="SUPFAM" id="SSF56014">
    <property type="entry name" value="Nitrite and sulphite reductase 4Fe-4S domain-like"/>
    <property type="match status" value="1"/>
</dbReference>
<accession>A0AAW6U1P0</accession>
<dbReference type="InterPro" id="IPR006066">
    <property type="entry name" value="NO2/SO3_Rdtase_FeS/sirohaem_BS"/>
</dbReference>
<evidence type="ECO:0000259" key="7">
    <source>
        <dbReference type="Pfam" id="PF01077"/>
    </source>
</evidence>
<dbReference type="PANTHER" id="PTHR43809:SF1">
    <property type="entry name" value="NITRITE REDUCTASE (NADH) LARGE SUBUNIT"/>
    <property type="match status" value="1"/>
</dbReference>
<dbReference type="GO" id="GO:0046872">
    <property type="term" value="F:metal ion binding"/>
    <property type="evidence" value="ECO:0007669"/>
    <property type="project" value="UniProtKB-KW"/>
</dbReference>
<dbReference type="PIRSF" id="PIRSF037487">
    <property type="entry name" value="Sulfite_red_assimil"/>
    <property type="match status" value="1"/>
</dbReference>
<organism evidence="9 10">
    <name type="scientific">Anaerobaca lacustris</name>
    <dbReference type="NCBI Taxonomy" id="3044600"/>
    <lineage>
        <taxon>Bacteria</taxon>
        <taxon>Pseudomonadati</taxon>
        <taxon>Planctomycetota</taxon>
        <taxon>Phycisphaerae</taxon>
        <taxon>Sedimentisphaerales</taxon>
        <taxon>Anaerobacaceae</taxon>
        <taxon>Anaerobaca</taxon>
    </lineage>
</organism>
<dbReference type="GO" id="GO:0051539">
    <property type="term" value="F:4 iron, 4 sulfur cluster binding"/>
    <property type="evidence" value="ECO:0007669"/>
    <property type="project" value="UniProtKB-KW"/>
</dbReference>
<dbReference type="InterPro" id="IPR005117">
    <property type="entry name" value="NiRdtase/SiRdtase_haem-b_fer"/>
</dbReference>
<evidence type="ECO:0000256" key="1">
    <source>
        <dbReference type="ARBA" id="ARBA00022485"/>
    </source>
</evidence>
<keyword evidence="3" id="KW-0479">Metal-binding</keyword>
<keyword evidence="2" id="KW-0349">Heme</keyword>
<dbReference type="Pfam" id="PF03460">
    <property type="entry name" value="NIR_SIR_ferr"/>
    <property type="match status" value="1"/>
</dbReference>